<dbReference type="Proteomes" id="UP000231019">
    <property type="component" value="Unassembled WGS sequence"/>
</dbReference>
<feature type="coiled-coil region" evidence="1">
    <location>
        <begin position="515"/>
        <end position="563"/>
    </location>
</feature>
<gene>
    <name evidence="3" type="ORF">COW36_19610</name>
</gene>
<dbReference type="AlphaFoldDB" id="A0A2M7G0S7"/>
<evidence type="ECO:0000256" key="2">
    <source>
        <dbReference type="SAM" id="MobiDB-lite"/>
    </source>
</evidence>
<protein>
    <submittedName>
        <fullName evidence="3">Uncharacterized protein</fullName>
    </submittedName>
</protein>
<organism evidence="3 4">
    <name type="scientific">bacterium (Candidatus Blackallbacteria) CG17_big_fil_post_rev_8_21_14_2_50_48_46</name>
    <dbReference type="NCBI Taxonomy" id="2014261"/>
    <lineage>
        <taxon>Bacteria</taxon>
        <taxon>Candidatus Blackallbacteria</taxon>
    </lineage>
</organism>
<feature type="coiled-coil region" evidence="1">
    <location>
        <begin position="396"/>
        <end position="437"/>
    </location>
</feature>
<accession>A0A2M7G0S7</accession>
<proteinExistence type="predicted"/>
<comment type="caution">
    <text evidence="3">The sequence shown here is derived from an EMBL/GenBank/DDBJ whole genome shotgun (WGS) entry which is preliminary data.</text>
</comment>
<sequence length="657" mass="72036">MNFNVNSRRNTEPLPELQSFAIPGSEKPKNSVPATVAEAPTKDLAEVQAIQGDSLNAFVLFPETSETDSSLPVQPPSAEVQKGVMLFEDLQLRRGAGVSTSSGSRTQPLDYALAKMSKEVSTLSVEQLNLSLKELTQRLSGLGNRDQAPLSAKEISQYNAALKYFGLMTDGKHLYNLSIRIPDPVSGERKPMFCTRSDIDKLTAACAAIQAEVESQPGKSDPFMPHLRSLDIPETSAKASPASRFGAPARDDFGLRGIGGGAVMARLQKNLGRLEDFKELLAQGESFVNGSAQIIAELLPQQEEVDQALGAAIVHNQAVRTELEAQGQVLANLNDVVQTLLNSSSQSIRGDLGAFNQALSPLQLEIRRSDSGQLQFFKKGEAISEADFRAALQAGLNKQTTTVAGLNQKLDKSEAELSDLKEKSEILSTKIEAAVAQGREGLEILGRAKELGQRSLQELLGIRNDPESWNQLSDDLKSLVNSKISELSQDLQQIDQLAETGRNSIELAETQLKRSAALRNQADQALARSQDLRKRTNDLLEQQQDMQEQAQALAKQAEKLETVLKRQPPPGHSELKALAESWLDSVKANFNEEQSQYQAHQKISAQARESFERAAQKLRENLNYHQQKLSDLDEQSRSRLQNALQESLAQARSLPAY</sequence>
<name>A0A2M7G0S7_9BACT</name>
<evidence type="ECO:0000313" key="4">
    <source>
        <dbReference type="Proteomes" id="UP000231019"/>
    </source>
</evidence>
<feature type="coiled-coil region" evidence="1">
    <location>
        <begin position="608"/>
        <end position="635"/>
    </location>
</feature>
<keyword evidence="1" id="KW-0175">Coiled coil</keyword>
<feature type="region of interest" description="Disordered" evidence="2">
    <location>
        <begin position="1"/>
        <end position="34"/>
    </location>
</feature>
<evidence type="ECO:0000256" key="1">
    <source>
        <dbReference type="SAM" id="Coils"/>
    </source>
</evidence>
<evidence type="ECO:0000313" key="3">
    <source>
        <dbReference type="EMBL" id="PIW14860.1"/>
    </source>
</evidence>
<dbReference type="EMBL" id="PFFQ01000055">
    <property type="protein sequence ID" value="PIW14860.1"/>
    <property type="molecule type" value="Genomic_DNA"/>
</dbReference>
<reference evidence="3 4" key="1">
    <citation type="submission" date="2017-09" db="EMBL/GenBank/DDBJ databases">
        <title>Depth-based differentiation of microbial function through sediment-hosted aquifers and enrichment of novel symbionts in the deep terrestrial subsurface.</title>
        <authorList>
            <person name="Probst A.J."/>
            <person name="Ladd B."/>
            <person name="Jarett J.K."/>
            <person name="Geller-Mcgrath D.E."/>
            <person name="Sieber C.M."/>
            <person name="Emerson J.B."/>
            <person name="Anantharaman K."/>
            <person name="Thomas B.C."/>
            <person name="Malmstrom R."/>
            <person name="Stieglmeier M."/>
            <person name="Klingl A."/>
            <person name="Woyke T."/>
            <person name="Ryan C.M."/>
            <person name="Banfield J.F."/>
        </authorList>
    </citation>
    <scope>NUCLEOTIDE SEQUENCE [LARGE SCALE GENOMIC DNA]</scope>
    <source>
        <strain evidence="3">CG17_big_fil_post_rev_8_21_14_2_50_48_46</strain>
    </source>
</reference>